<dbReference type="OrthoDB" id="9805976at2"/>
<dbReference type="PANTHER" id="PTHR43278">
    <property type="entry name" value="NAD(P)H-DEPENDENT FMN-CONTAINING OXIDOREDUCTASE YWQN-RELATED"/>
    <property type="match status" value="1"/>
</dbReference>
<reference evidence="4 5" key="1">
    <citation type="submission" date="2019-10" db="EMBL/GenBank/DDBJ databases">
        <title>Complete genome sequence of Vibrio sp. strain THAF100, isolated from non-filtered water from the water column of tank 6 of a marine aquarium containing stony-coral fragments. Water maintained at 26 degree C.</title>
        <authorList>
            <person name="Ruckert C."/>
            <person name="Franco A."/>
            <person name="Kalinowski J."/>
            <person name="Glaeser S."/>
        </authorList>
    </citation>
    <scope>NUCLEOTIDE SEQUENCE [LARGE SCALE GENOMIC DNA]</scope>
    <source>
        <strain evidence="4 5">THAF100</strain>
        <plasmid evidence="5">pthaf100_a</plasmid>
    </source>
</reference>
<dbReference type="EC" id="1.-.-.-" evidence="4"/>
<gene>
    <name evidence="4" type="primary">ywqN2</name>
    <name evidence="4" type="ORF">FIV01_16905</name>
</gene>
<protein>
    <submittedName>
        <fullName evidence="4">NAD(P)H-dependent FMN-containing oxidoreductase YwqN</fullName>
        <ecNumber evidence="4">1.-.-.-</ecNumber>
    </submittedName>
</protein>
<dbReference type="PANTHER" id="PTHR43278:SF2">
    <property type="entry name" value="IRON-SULFUR FLAVOPROTEIN"/>
    <property type="match status" value="1"/>
</dbReference>
<dbReference type="GO" id="GO:0016491">
    <property type="term" value="F:oxidoreductase activity"/>
    <property type="evidence" value="ECO:0007669"/>
    <property type="project" value="UniProtKB-KW"/>
</dbReference>
<keyword evidence="4" id="KW-0614">Plasmid</keyword>
<keyword evidence="4" id="KW-0560">Oxidoreductase</keyword>
<dbReference type="Pfam" id="PF03358">
    <property type="entry name" value="FMN_red"/>
    <property type="match status" value="1"/>
</dbReference>
<dbReference type="SUPFAM" id="SSF52218">
    <property type="entry name" value="Flavoproteins"/>
    <property type="match status" value="1"/>
</dbReference>
<keyword evidence="1" id="KW-0285">Flavoprotein</keyword>
<evidence type="ECO:0000313" key="4">
    <source>
        <dbReference type="EMBL" id="QFT28071.1"/>
    </source>
</evidence>
<dbReference type="InterPro" id="IPR005025">
    <property type="entry name" value="FMN_Rdtase-like_dom"/>
</dbReference>
<dbReference type="KEGG" id="vaq:FIV01_16905"/>
<dbReference type="EMBL" id="CP045351">
    <property type="protein sequence ID" value="QFT28071.1"/>
    <property type="molecule type" value="Genomic_DNA"/>
</dbReference>
<evidence type="ECO:0000259" key="3">
    <source>
        <dbReference type="Pfam" id="PF03358"/>
    </source>
</evidence>
<dbReference type="InterPro" id="IPR029039">
    <property type="entry name" value="Flavoprotein-like_sf"/>
</dbReference>
<keyword evidence="2" id="KW-0288">FMN</keyword>
<accession>A0A5P9CQ53</accession>
<dbReference type="Gene3D" id="3.40.50.360">
    <property type="match status" value="1"/>
</dbReference>
<dbReference type="AlphaFoldDB" id="A0A5P9CQ53"/>
<dbReference type="InterPro" id="IPR051796">
    <property type="entry name" value="ISF_SsuE-like"/>
</dbReference>
<evidence type="ECO:0000313" key="5">
    <source>
        <dbReference type="Proteomes" id="UP000326936"/>
    </source>
</evidence>
<proteinExistence type="predicted"/>
<dbReference type="Proteomes" id="UP000326936">
    <property type="component" value="Plasmid pTHAF100_a"/>
</dbReference>
<keyword evidence="5" id="KW-1185">Reference proteome</keyword>
<evidence type="ECO:0000256" key="1">
    <source>
        <dbReference type="ARBA" id="ARBA00022630"/>
    </source>
</evidence>
<name>A0A5P9CQ53_9VIBR</name>
<dbReference type="RefSeq" id="WP_152432116.1">
    <property type="nucleotide sequence ID" value="NZ_CBCSDK010000008.1"/>
</dbReference>
<feature type="domain" description="NADPH-dependent FMN reductase-like" evidence="3">
    <location>
        <begin position="1"/>
        <end position="119"/>
    </location>
</feature>
<sequence>MKTIILFSSANKNGNTAKTVDKVHADHQCEVIHIDELDITPYRYDNQYPNDDFYNLLNRISDADNIVFASPVYWYAVTAPMKNLIDRMTELSASPKLKNHHQLLKTKRGFVVSSSGNRRMCPVFRAFFSEFFAYNKISYVATLHACTRSGYSIDDNEIERFNNALNNATPLHHRG</sequence>
<organism evidence="4 5">
    <name type="scientific">Vibrio aquimaris</name>
    <dbReference type="NCBI Taxonomy" id="2587862"/>
    <lineage>
        <taxon>Bacteria</taxon>
        <taxon>Pseudomonadati</taxon>
        <taxon>Pseudomonadota</taxon>
        <taxon>Gammaproteobacteria</taxon>
        <taxon>Vibrionales</taxon>
        <taxon>Vibrionaceae</taxon>
        <taxon>Vibrio</taxon>
    </lineage>
</organism>
<geneLocation type="plasmid" evidence="5">
    <name>pthaf100_a</name>
</geneLocation>
<evidence type="ECO:0000256" key="2">
    <source>
        <dbReference type="ARBA" id="ARBA00022643"/>
    </source>
</evidence>